<dbReference type="GO" id="GO:0007099">
    <property type="term" value="P:centriole replication"/>
    <property type="evidence" value="ECO:0007669"/>
    <property type="project" value="TreeGrafter"/>
</dbReference>
<evidence type="ECO:0000256" key="3">
    <source>
        <dbReference type="SAM" id="Phobius"/>
    </source>
</evidence>
<dbReference type="Ensembl" id="ENSCCRT00000150435.1">
    <property type="protein sequence ID" value="ENSCCRP00000120915.1"/>
    <property type="gene ID" value="ENSCCRG00000046531.2"/>
</dbReference>
<proteinExistence type="predicted"/>
<evidence type="ECO:0000256" key="2">
    <source>
        <dbReference type="SAM" id="MobiDB-lite"/>
    </source>
</evidence>
<reference evidence="4" key="1">
    <citation type="submission" date="2025-08" db="UniProtKB">
        <authorList>
            <consortium name="Ensembl"/>
        </authorList>
    </citation>
    <scope>IDENTIFICATION</scope>
</reference>
<feature type="region of interest" description="Disordered" evidence="2">
    <location>
        <begin position="103"/>
        <end position="147"/>
    </location>
</feature>
<feature type="coiled-coil region" evidence="1">
    <location>
        <begin position="361"/>
        <end position="481"/>
    </location>
</feature>
<organism evidence="4 5">
    <name type="scientific">Cyprinus carpio carpio</name>
    <dbReference type="NCBI Taxonomy" id="630221"/>
    <lineage>
        <taxon>Eukaryota</taxon>
        <taxon>Metazoa</taxon>
        <taxon>Chordata</taxon>
        <taxon>Craniata</taxon>
        <taxon>Vertebrata</taxon>
        <taxon>Euteleostomi</taxon>
        <taxon>Actinopterygii</taxon>
        <taxon>Neopterygii</taxon>
        <taxon>Teleostei</taxon>
        <taxon>Ostariophysi</taxon>
        <taxon>Cypriniformes</taxon>
        <taxon>Cyprinidae</taxon>
        <taxon>Cyprininae</taxon>
        <taxon>Cyprinus</taxon>
    </lineage>
</organism>
<feature type="region of interest" description="Disordered" evidence="2">
    <location>
        <begin position="741"/>
        <end position="770"/>
    </location>
</feature>
<feature type="compositionally biased region" description="Low complexity" evidence="2">
    <location>
        <begin position="103"/>
        <end position="114"/>
    </location>
</feature>
<keyword evidence="5" id="KW-1185">Reference proteome</keyword>
<feature type="compositionally biased region" description="Basic and acidic residues" evidence="2">
    <location>
        <begin position="741"/>
        <end position="764"/>
    </location>
</feature>
<dbReference type="GeneTree" id="ENSGT00950000182870"/>
<feature type="region of interest" description="Disordered" evidence="2">
    <location>
        <begin position="168"/>
        <end position="199"/>
    </location>
</feature>
<feature type="compositionally biased region" description="Polar residues" evidence="2">
    <location>
        <begin position="190"/>
        <end position="199"/>
    </location>
</feature>
<feature type="coiled-coil region" evidence="1">
    <location>
        <begin position="928"/>
        <end position="960"/>
    </location>
</feature>
<dbReference type="InterPro" id="IPR051235">
    <property type="entry name" value="CEP152/SHC-Transforming"/>
</dbReference>
<feature type="region of interest" description="Disordered" evidence="2">
    <location>
        <begin position="20"/>
        <end position="90"/>
    </location>
</feature>
<protein>
    <submittedName>
        <fullName evidence="4">Centrosomal protein 152</fullName>
    </submittedName>
</protein>
<feature type="region of interest" description="Disordered" evidence="2">
    <location>
        <begin position="579"/>
        <end position="604"/>
    </location>
</feature>
<dbReference type="Pfam" id="PF25769">
    <property type="entry name" value="PLK4_bind_CEP152"/>
    <property type="match status" value="1"/>
</dbReference>
<keyword evidence="3" id="KW-1133">Transmembrane helix</keyword>
<sequence length="1095" mass="127003">QIPPLIISLHKLLTDLPDDMLDDSANSSTCSRPEDNNRPQHAWDVPQWQHPRPSSLEEPYEESDQGSYHEDYSYRSHTSQTNSHPHHLQTGTEHLATGWDQQNGQNYQYQNGDYAHSSAGTDESHGTDFSTGDGAGQDVYPNNALQHGAGYHGEEAQALGEHNNTRHHFQVFDNGGAGNKPAGHYKASYHPQQPSNQPKMFNPQVTDQNGHFDQIQRDFLDSTQNTADGQQLAQLQILNRAQSRQIEELEQKLEDCRRRMRYLEHQFTIVKDEKDGLTVSLKESSALVEEAKEREAQLQGRVRSLEKQIQSVTDREQESLKQQRVAEAAMDSMKQQMMDLCRSDTLTRAREQHDRDVAAIREQYEAKLLTLQQKLDAQSQSLNEQAEAGQRLLDQVRLLERQREEDQVDRASVINTLSQRLEESQQQCAKLLHTGSVQEMSQLQLKLQQAQSTRAISQDISKALQEELTELKEQINLYESAFKNGALESNGDWEKQLSESYMDLGIKKSKWRNGRMHSKPHIAEAGDSTLLKEDVVRELKSELQRCLSHLKTKRLKISELQEELRRSQTRAEQLQTQLEQAERTIRDSKVRESSLEKHLETSHMTAAPHKDLARLQEERQALEKRNQELKQSEEKVKAANSELCTKMREMIQELDQEKQEAAERDERTRQQFRDDVVNGVRTELMQEHTAHIEQLTRQHQQHLQQLQSELADLRQEVLAVQECYISVCKEKDKLEEEQRRLKENERLQEAEEEVRKARRSDSREGAAGQLISVEELEDRLSAQKETLQQEAVTAQARAVEEAVRDAQREMQQKHTDDITLQVEGARSRWLQDLTSLPEYNSSLQREKDEWERLQQQHVQEQMSSAVKAVEERWQDTLHTKCTELEQCNVRNGELQEEVFTLSTRLEHLCQEQAALLKAELAAARDVWFRDKQEEMSRLRAQLQREQEQKLQAALEQTDKQRDTELHETLREKEQEWRDQQEIRLREEMLSELKEVLQEEVESRRSGEEQKISSAPATIRSRVWEICRESLSQAKHEWKKTSADKLRRVLKETQERHEAEIGKSRITLTSHTAGSSLLTLPLPAYIIGVILVIFIY</sequence>
<keyword evidence="3" id="KW-0812">Transmembrane</keyword>
<feature type="coiled-coil region" evidence="1">
    <location>
        <begin position="232"/>
        <end position="322"/>
    </location>
</feature>
<keyword evidence="1" id="KW-0175">Coiled coil</keyword>
<dbReference type="GO" id="GO:0005813">
    <property type="term" value="C:centrosome"/>
    <property type="evidence" value="ECO:0007669"/>
    <property type="project" value="TreeGrafter"/>
</dbReference>
<reference evidence="4" key="2">
    <citation type="submission" date="2025-09" db="UniProtKB">
        <authorList>
            <consortium name="Ensembl"/>
        </authorList>
    </citation>
    <scope>IDENTIFICATION</scope>
</reference>
<dbReference type="Proteomes" id="UP001108240">
    <property type="component" value="Unplaced"/>
</dbReference>
<name>A0A9J7YUH3_CYPCA</name>
<dbReference type="PANTHER" id="PTHR10337">
    <property type="entry name" value="SHC TRANSFORMING PROTEIN"/>
    <property type="match status" value="1"/>
</dbReference>
<dbReference type="AlphaFoldDB" id="A0A9J7YUH3"/>
<feature type="transmembrane region" description="Helical" evidence="3">
    <location>
        <begin position="1072"/>
        <end position="1094"/>
    </location>
</feature>
<evidence type="ECO:0000256" key="1">
    <source>
        <dbReference type="SAM" id="Coils"/>
    </source>
</evidence>
<accession>A0A9J7YUH3</accession>
<dbReference type="InterPro" id="IPR057664">
    <property type="entry name" value="CEP152_PLK4_bind"/>
</dbReference>
<evidence type="ECO:0000313" key="5">
    <source>
        <dbReference type="Proteomes" id="UP001108240"/>
    </source>
</evidence>
<dbReference type="PANTHER" id="PTHR10337:SF6">
    <property type="entry name" value="CENTROSOMAL PROTEIN OF 152 KDA"/>
    <property type="match status" value="1"/>
</dbReference>
<evidence type="ECO:0000313" key="4">
    <source>
        <dbReference type="Ensembl" id="ENSCCRP00000120915.1"/>
    </source>
</evidence>
<keyword evidence="3" id="KW-0472">Membrane</keyword>
<feature type="compositionally biased region" description="Basic and acidic residues" evidence="2">
    <location>
        <begin position="580"/>
        <end position="601"/>
    </location>
</feature>